<organism evidence="1 2">
    <name type="scientific">Plasmodium ovale curtisi</name>
    <dbReference type="NCBI Taxonomy" id="864141"/>
    <lineage>
        <taxon>Eukaryota</taxon>
        <taxon>Sar</taxon>
        <taxon>Alveolata</taxon>
        <taxon>Apicomplexa</taxon>
        <taxon>Aconoidasida</taxon>
        <taxon>Haemosporida</taxon>
        <taxon>Plasmodiidae</taxon>
        <taxon>Plasmodium</taxon>
        <taxon>Plasmodium (Plasmodium)</taxon>
    </lineage>
</organism>
<evidence type="ECO:0000313" key="2">
    <source>
        <dbReference type="Proteomes" id="UP000078546"/>
    </source>
</evidence>
<accession>A0A1A8WZG4</accession>
<dbReference type="EMBL" id="FLQV01000832">
    <property type="protein sequence ID" value="SBS98380.1"/>
    <property type="molecule type" value="Genomic_DNA"/>
</dbReference>
<evidence type="ECO:0000313" key="1">
    <source>
        <dbReference type="EMBL" id="SBS98380.1"/>
    </source>
</evidence>
<sequence length="51" mass="5364">MGNKSIGSFAALQCKKMSSITSSWASRGRSTYESDHLGVGVTPARSGSHAY</sequence>
<reference evidence="2" key="1">
    <citation type="submission" date="2016-05" db="EMBL/GenBank/DDBJ databases">
        <authorList>
            <person name="Naeem Raeece"/>
        </authorList>
    </citation>
    <scope>NUCLEOTIDE SEQUENCE [LARGE SCALE GENOMIC DNA]</scope>
</reference>
<name>A0A1A8WZG4_PLAOA</name>
<proteinExistence type="predicted"/>
<protein>
    <submittedName>
        <fullName evidence="1">Uncharacterized protein</fullName>
    </submittedName>
</protein>
<gene>
    <name evidence="1" type="ORF">POVCU1_045700</name>
</gene>
<dbReference type="Proteomes" id="UP000078546">
    <property type="component" value="Unassembled WGS sequence"/>
</dbReference>
<feature type="non-terminal residue" evidence="1">
    <location>
        <position position="51"/>
    </location>
</feature>
<dbReference type="AlphaFoldDB" id="A0A1A8WZG4"/>